<name>A0A1I7Z3J6_9BILA</name>
<feature type="signal peptide" evidence="2">
    <location>
        <begin position="1"/>
        <end position="19"/>
    </location>
</feature>
<dbReference type="PANTHER" id="PTHR24036">
    <property type="entry name" value="SKELETOR-RELATED"/>
    <property type="match status" value="1"/>
</dbReference>
<evidence type="ECO:0000256" key="1">
    <source>
        <dbReference type="ARBA" id="ARBA00022737"/>
    </source>
</evidence>
<dbReference type="Pfam" id="PF10517">
    <property type="entry name" value="DM13"/>
    <property type="match status" value="1"/>
</dbReference>
<evidence type="ECO:0000313" key="5">
    <source>
        <dbReference type="WBParaSite" id="L893_g22411.t2"/>
    </source>
</evidence>
<keyword evidence="4" id="KW-1185">Reference proteome</keyword>
<dbReference type="PANTHER" id="PTHR24036:SF5">
    <property type="entry name" value="THROMBOMODULIN"/>
    <property type="match status" value="1"/>
</dbReference>
<proteinExistence type="predicted"/>
<keyword evidence="2" id="KW-0732">Signal</keyword>
<evidence type="ECO:0000256" key="2">
    <source>
        <dbReference type="SAM" id="SignalP"/>
    </source>
</evidence>
<evidence type="ECO:0000313" key="4">
    <source>
        <dbReference type="Proteomes" id="UP000095287"/>
    </source>
</evidence>
<dbReference type="Proteomes" id="UP000095287">
    <property type="component" value="Unplaced"/>
</dbReference>
<reference evidence="5" key="1">
    <citation type="submission" date="2016-11" db="UniProtKB">
        <authorList>
            <consortium name="WormBaseParasite"/>
        </authorList>
    </citation>
    <scope>IDENTIFICATION</scope>
</reference>
<dbReference type="SMART" id="SM00686">
    <property type="entry name" value="DM13"/>
    <property type="match status" value="1"/>
</dbReference>
<dbReference type="WBParaSite" id="L893_g22411.t2">
    <property type="protein sequence ID" value="L893_g22411.t2"/>
    <property type="gene ID" value="L893_g22411"/>
</dbReference>
<organism evidence="4 5">
    <name type="scientific">Steinernema glaseri</name>
    <dbReference type="NCBI Taxonomy" id="37863"/>
    <lineage>
        <taxon>Eukaryota</taxon>
        <taxon>Metazoa</taxon>
        <taxon>Ecdysozoa</taxon>
        <taxon>Nematoda</taxon>
        <taxon>Chromadorea</taxon>
        <taxon>Rhabditida</taxon>
        <taxon>Tylenchina</taxon>
        <taxon>Panagrolaimomorpha</taxon>
        <taxon>Strongyloidoidea</taxon>
        <taxon>Steinernematidae</taxon>
        <taxon>Steinernema</taxon>
    </lineage>
</organism>
<sequence length="299" mass="33611">MAPTACLLLLLFCYGSVSAREYYGVKIGTFRNESYGLFGEVWFVNETHLQVTNLQMSLGSADIQPRFYFSNTEKFEKAPLVFAVKKAPHGVRYSEPTENALPSEINKEIFVIRIPAHLKDWKYFGIVAEDKWFYLSAVSLKKAYPEPLCCLSDREEPTRGIVGLFYNAGSAPIVVLDSKTLLLPKFTFAGTKPPDGWIYAGVGQVDQSSGKKAFVLGRDTEAHHCAIHEDYHGDTDLVVRLPEDQTVYDITYLSVFCFQYSVDFGHIPVRLDPTRNPVPAYVPPVSHGPPRQEPFFPCP</sequence>
<dbReference type="AlphaFoldDB" id="A0A1I7Z3J6"/>
<protein>
    <submittedName>
        <fullName evidence="5">DM13 domain-containing protein</fullName>
    </submittedName>
</protein>
<feature type="domain" description="DM13" evidence="3">
    <location>
        <begin position="160"/>
        <end position="270"/>
    </location>
</feature>
<dbReference type="InterPro" id="IPR019545">
    <property type="entry name" value="DM13_domain"/>
</dbReference>
<dbReference type="PROSITE" id="PS51549">
    <property type="entry name" value="DM13"/>
    <property type="match status" value="1"/>
</dbReference>
<evidence type="ECO:0000259" key="3">
    <source>
        <dbReference type="PROSITE" id="PS51549"/>
    </source>
</evidence>
<keyword evidence="1" id="KW-0677">Repeat</keyword>
<feature type="chain" id="PRO_5009312934" evidence="2">
    <location>
        <begin position="20"/>
        <end position="299"/>
    </location>
</feature>
<accession>A0A1I7Z3J6</accession>
<dbReference type="InterPro" id="IPR052126">
    <property type="entry name" value="Spindle_Org/Thrombomodulin"/>
</dbReference>